<feature type="transmembrane region" description="Helical" evidence="8">
    <location>
        <begin position="200"/>
        <end position="219"/>
    </location>
</feature>
<evidence type="ECO:0000256" key="3">
    <source>
        <dbReference type="ARBA" id="ARBA00022475"/>
    </source>
</evidence>
<feature type="transmembrane region" description="Helical" evidence="8">
    <location>
        <begin position="444"/>
        <end position="465"/>
    </location>
</feature>
<dbReference type="PANTHER" id="PTHR33567">
    <property type="entry name" value="CHROMATE ION TRANSPORTER (EUROFUNG)"/>
    <property type="match status" value="1"/>
</dbReference>
<keyword evidence="5 8" id="KW-1133">Transmembrane helix</keyword>
<keyword evidence="3" id="KW-1003">Cell membrane</keyword>
<dbReference type="AlphaFoldDB" id="A0A0C9WTH3"/>
<gene>
    <name evidence="9" type="ORF">K443DRAFT_14304</name>
</gene>
<organism evidence="9 10">
    <name type="scientific">Laccaria amethystina LaAM-08-1</name>
    <dbReference type="NCBI Taxonomy" id="1095629"/>
    <lineage>
        <taxon>Eukaryota</taxon>
        <taxon>Fungi</taxon>
        <taxon>Dikarya</taxon>
        <taxon>Basidiomycota</taxon>
        <taxon>Agaricomycotina</taxon>
        <taxon>Agaricomycetes</taxon>
        <taxon>Agaricomycetidae</taxon>
        <taxon>Agaricales</taxon>
        <taxon>Agaricineae</taxon>
        <taxon>Hydnangiaceae</taxon>
        <taxon>Laccaria</taxon>
    </lineage>
</organism>
<feature type="transmembrane region" description="Helical" evidence="8">
    <location>
        <begin position="303"/>
        <end position="325"/>
    </location>
</feature>
<keyword evidence="4 8" id="KW-0812">Transmembrane</keyword>
<sequence length="524" mass="56940">MSLHTDVDSGLQETTGVLREERLPYQANTSGLGARLRDVFRRTYDLGFTCFGGPPVHFQIFHRKFVDGLGKTPWIDEETYQELFAISQALPGPASTKMLFAIAQIHAGLIPAFFVFLLWTFPGAVAMYGLSLGVKRINDTLPDPVYALLSGINAAIVGIIALAAVQLARKAITDKLTRILVFLGGCSALCYNAIWYLPVLVLLGGLVAVAWDCVLQLWFRTWQLRRRRKTSDVPEATPEIEKTPSPQGEVPGHIHAEDSRHLSRSSLAPKSTSDVATLTRSVVDQTLRPSSNEIPPHAISVKLGIVIIIAFFVVFTALMAARGALHTIPTLVSLFNNMFLAGTIIFGGGPVVIPLLRDYVVEPGWVSPRDFLLGLAIIQAMPGPNFNFAVYLGAMTVARSTSPSIPTAIGAIIASLGIFTPGLWILIGFQSIWRPLRKRREVSCFLRGVNAVAVGFVFTAVYRLWEIGYLSAENSKGISLGQDPWWLVVASGSFSAVEWFFVPPPVAILVGGVAGLGWWGVGTS</sequence>
<evidence type="ECO:0000256" key="1">
    <source>
        <dbReference type="ARBA" id="ARBA00004651"/>
    </source>
</evidence>
<evidence type="ECO:0000256" key="2">
    <source>
        <dbReference type="ARBA" id="ARBA00005262"/>
    </source>
</evidence>
<feature type="transmembrane region" description="Helical" evidence="8">
    <location>
        <begin position="371"/>
        <end position="393"/>
    </location>
</feature>
<comment type="subcellular location">
    <subcellularLocation>
        <location evidence="1">Cell membrane</location>
        <topology evidence="1">Multi-pass membrane protein</topology>
    </subcellularLocation>
</comment>
<keyword evidence="10" id="KW-1185">Reference proteome</keyword>
<dbReference type="PANTHER" id="PTHR33567:SF3">
    <property type="entry name" value="CHROMATE ION TRANSPORTER (EUROFUNG)"/>
    <property type="match status" value="1"/>
</dbReference>
<evidence type="ECO:0000256" key="7">
    <source>
        <dbReference type="SAM" id="MobiDB-lite"/>
    </source>
</evidence>
<dbReference type="OrthoDB" id="2160638at2759"/>
<reference evidence="9 10" key="1">
    <citation type="submission" date="2014-04" db="EMBL/GenBank/DDBJ databases">
        <authorList>
            <consortium name="DOE Joint Genome Institute"/>
            <person name="Kuo A."/>
            <person name="Kohler A."/>
            <person name="Nagy L.G."/>
            <person name="Floudas D."/>
            <person name="Copeland A."/>
            <person name="Barry K.W."/>
            <person name="Cichocki N."/>
            <person name="Veneault-Fourrey C."/>
            <person name="LaButti K."/>
            <person name="Lindquist E.A."/>
            <person name="Lipzen A."/>
            <person name="Lundell T."/>
            <person name="Morin E."/>
            <person name="Murat C."/>
            <person name="Sun H."/>
            <person name="Tunlid A."/>
            <person name="Henrissat B."/>
            <person name="Grigoriev I.V."/>
            <person name="Hibbett D.S."/>
            <person name="Martin F."/>
            <person name="Nordberg H.P."/>
            <person name="Cantor M.N."/>
            <person name="Hua S.X."/>
        </authorList>
    </citation>
    <scope>NUCLEOTIDE SEQUENCE [LARGE SCALE GENOMIC DNA]</scope>
    <source>
        <strain evidence="9 10">LaAM-08-1</strain>
    </source>
</reference>
<protein>
    <recommendedName>
        <fullName evidence="11">Chromate ion transporter</fullName>
    </recommendedName>
</protein>
<name>A0A0C9WTH3_9AGAR</name>
<feature type="transmembrane region" description="Helical" evidence="8">
    <location>
        <begin position="145"/>
        <end position="164"/>
    </location>
</feature>
<feature type="transmembrane region" description="Helical" evidence="8">
    <location>
        <begin position="405"/>
        <end position="432"/>
    </location>
</feature>
<feature type="transmembrane region" description="Helical" evidence="8">
    <location>
        <begin position="337"/>
        <end position="359"/>
    </location>
</feature>
<dbReference type="InterPro" id="IPR003370">
    <property type="entry name" value="Chromate_transpt"/>
</dbReference>
<evidence type="ECO:0000256" key="8">
    <source>
        <dbReference type="SAM" id="Phobius"/>
    </source>
</evidence>
<accession>A0A0C9WTH3</accession>
<dbReference type="Proteomes" id="UP000054477">
    <property type="component" value="Unassembled WGS sequence"/>
</dbReference>
<feature type="transmembrane region" description="Helical" evidence="8">
    <location>
        <begin position="176"/>
        <end position="194"/>
    </location>
</feature>
<proteinExistence type="inferred from homology"/>
<evidence type="ECO:0000313" key="9">
    <source>
        <dbReference type="EMBL" id="KIJ91558.1"/>
    </source>
</evidence>
<dbReference type="GO" id="GO:0015109">
    <property type="term" value="F:chromate transmembrane transporter activity"/>
    <property type="evidence" value="ECO:0007669"/>
    <property type="project" value="InterPro"/>
</dbReference>
<evidence type="ECO:0008006" key="11">
    <source>
        <dbReference type="Google" id="ProtNLM"/>
    </source>
</evidence>
<dbReference type="Pfam" id="PF02417">
    <property type="entry name" value="Chromate_transp"/>
    <property type="match status" value="2"/>
</dbReference>
<evidence type="ECO:0000313" key="10">
    <source>
        <dbReference type="Proteomes" id="UP000054477"/>
    </source>
</evidence>
<evidence type="ECO:0000256" key="6">
    <source>
        <dbReference type="ARBA" id="ARBA00023136"/>
    </source>
</evidence>
<dbReference type="GO" id="GO:0005886">
    <property type="term" value="C:plasma membrane"/>
    <property type="evidence" value="ECO:0007669"/>
    <property type="project" value="UniProtKB-SubCell"/>
</dbReference>
<reference evidence="10" key="2">
    <citation type="submission" date="2015-01" db="EMBL/GenBank/DDBJ databases">
        <title>Evolutionary Origins and Diversification of the Mycorrhizal Mutualists.</title>
        <authorList>
            <consortium name="DOE Joint Genome Institute"/>
            <consortium name="Mycorrhizal Genomics Consortium"/>
            <person name="Kohler A."/>
            <person name="Kuo A."/>
            <person name="Nagy L.G."/>
            <person name="Floudas D."/>
            <person name="Copeland A."/>
            <person name="Barry K.W."/>
            <person name="Cichocki N."/>
            <person name="Veneault-Fourrey C."/>
            <person name="LaButti K."/>
            <person name="Lindquist E.A."/>
            <person name="Lipzen A."/>
            <person name="Lundell T."/>
            <person name="Morin E."/>
            <person name="Murat C."/>
            <person name="Riley R."/>
            <person name="Ohm R."/>
            <person name="Sun H."/>
            <person name="Tunlid A."/>
            <person name="Henrissat B."/>
            <person name="Grigoriev I.V."/>
            <person name="Hibbett D.S."/>
            <person name="Martin F."/>
        </authorList>
    </citation>
    <scope>NUCLEOTIDE SEQUENCE [LARGE SCALE GENOMIC DNA]</scope>
    <source>
        <strain evidence="10">LaAM-08-1</strain>
    </source>
</reference>
<evidence type="ECO:0000256" key="4">
    <source>
        <dbReference type="ARBA" id="ARBA00022692"/>
    </source>
</evidence>
<dbReference type="STRING" id="1095629.A0A0C9WTH3"/>
<keyword evidence="6 8" id="KW-0472">Membrane</keyword>
<dbReference type="EMBL" id="KN838993">
    <property type="protein sequence ID" value="KIJ91558.1"/>
    <property type="molecule type" value="Genomic_DNA"/>
</dbReference>
<feature type="region of interest" description="Disordered" evidence="7">
    <location>
        <begin position="233"/>
        <end position="253"/>
    </location>
</feature>
<feature type="transmembrane region" description="Helical" evidence="8">
    <location>
        <begin position="107"/>
        <end position="130"/>
    </location>
</feature>
<evidence type="ECO:0000256" key="5">
    <source>
        <dbReference type="ARBA" id="ARBA00022989"/>
    </source>
</evidence>
<dbReference type="HOGENOM" id="CLU_018106_0_2_1"/>
<comment type="similarity">
    <text evidence="2">Belongs to the chromate ion transporter (CHR) (TC 2.A.51) family.</text>
</comment>